<dbReference type="OrthoDB" id="973593at2"/>
<gene>
    <name evidence="2" type="ORF">SAMN04488541_1006103</name>
</gene>
<dbReference type="PANTHER" id="PTHR12558">
    <property type="entry name" value="CELL DIVISION CYCLE 16,23,27"/>
    <property type="match status" value="1"/>
</dbReference>
<feature type="transmembrane region" description="Helical" evidence="1">
    <location>
        <begin position="100"/>
        <end position="120"/>
    </location>
</feature>
<evidence type="ECO:0000256" key="1">
    <source>
        <dbReference type="SAM" id="Phobius"/>
    </source>
</evidence>
<dbReference type="STRING" id="1003.SAMN04488541_1006103"/>
<feature type="transmembrane region" description="Helical" evidence="1">
    <location>
        <begin position="125"/>
        <end position="147"/>
    </location>
</feature>
<proteinExistence type="predicted"/>
<keyword evidence="1" id="KW-0472">Membrane</keyword>
<dbReference type="InterPro" id="IPR011990">
    <property type="entry name" value="TPR-like_helical_dom_sf"/>
</dbReference>
<reference evidence="2 3" key="1">
    <citation type="submission" date="2016-10" db="EMBL/GenBank/DDBJ databases">
        <authorList>
            <person name="de Groot N.N."/>
        </authorList>
    </citation>
    <scope>NUCLEOTIDE SEQUENCE [LARGE SCALE GENOMIC DNA]</scope>
    <source>
        <strain>GEY</strain>
        <strain evidence="3">DSM 9560</strain>
    </source>
</reference>
<dbReference type="PANTHER" id="PTHR12558:SF13">
    <property type="entry name" value="CELL DIVISION CYCLE PROTEIN 27 HOMOLOG"/>
    <property type="match status" value="1"/>
</dbReference>
<sequence>MKDLLFWNRWKNSEVSKGEKYLFLTTLAVFGVAVVLFFISYWVGNGFVIRWEKVSETKPQQVVVDTFDKNLFEFQITADSYLIVEGYKAGNIELNFTATYLYLIFLLFGLVVLLTTATFLSRTWYFVIASIFVLYLATLNSELLGFFGSEEKIFLLIALLAYMPLSYYFNAFANSKTGWQSSAFFRFLVFTLITLSLGIFVYQFAEVSYPEMFIANFGIIVPMIICVTFVAFNAHEIINGILYLVTDSASVASKHTARHYIVLSSIYLFNVLYAYMVSIGAVNWRILYIDTFVLFAITVIIGLWGFKRREIHYKGIMLFSPTGAFFYLALAIISLATISYALATANDPLIDVFHDSILYTHLAFGASFFLYSLTNFYPYIQANQKVYKVIYQPKRLDFIWIYVIGGVLLFFMFSRSSYFIYNQSIAGYYNGIADTYRATNDIFLSEQYYKTATGYDPFNHKSNYSLGTIALQFSNVENAYIYFNRAVVKNTLPFSYAQLADLYMQNDRLIEAIFKLQEGINRFPKSGELHLKLGLLFANTNNLWDSAFYHFEKARPLLAEEGVASANIYATLLKNNLLMSPDSVKTMLGLKDDLHTDNNELVLYNAQKQKSTKKLNLAYLPDSVLLGGTLCYFYNYALNQIENNDSLIWSKLSQYRKVSSNGEVMLYLDLIDILRNRAIGENLEAYRNMDKLHSSLNDVSPFYGNLAGIMMIEQDNYPRAIKYLASASKLDSKQGRLNYAIALSEIPQERDKAIEVWTTISNDTKADSIHRFMAKDMLRFIHPDSIKKLNIVSLDDISKYRLIHYNQFSLSDQSFNEILKNIQEPNYQILATIDRISYYLNLNRPTSAEIIRNALTGVSGISPEIQQELILADLKLLYKLKKIKEIGNLIDSFKPKKNQEGYKNFFKALYLDSQKDSINAEFLFRKAHHQLPLQTDISMELAVHYNKRGQTQKAYDILVEALSLYSDYQEFPVSLYELYILQCLEMNYVAFAEDAIAKLEEIAPKEEYAFFKKIFDVEIAKVQQRMENWE</sequence>
<evidence type="ECO:0000313" key="2">
    <source>
        <dbReference type="EMBL" id="SFE76526.1"/>
    </source>
</evidence>
<feature type="transmembrane region" description="Helical" evidence="1">
    <location>
        <begin position="318"/>
        <end position="342"/>
    </location>
</feature>
<evidence type="ECO:0000313" key="3">
    <source>
        <dbReference type="Proteomes" id="UP000199513"/>
    </source>
</evidence>
<dbReference type="RefSeq" id="WP_091541095.1">
    <property type="nucleotide sequence ID" value="NZ_FONY01000006.1"/>
</dbReference>
<dbReference type="SUPFAM" id="SSF48452">
    <property type="entry name" value="TPR-like"/>
    <property type="match status" value="2"/>
</dbReference>
<feature type="transmembrane region" description="Helical" evidence="1">
    <location>
        <begin position="286"/>
        <end position="306"/>
    </location>
</feature>
<feature type="transmembrane region" description="Helical" evidence="1">
    <location>
        <begin position="217"/>
        <end position="245"/>
    </location>
</feature>
<accession>A0A1I2D7L7</accession>
<feature type="transmembrane region" description="Helical" evidence="1">
    <location>
        <begin position="257"/>
        <end position="280"/>
    </location>
</feature>
<dbReference type="InterPro" id="IPR019734">
    <property type="entry name" value="TPR_rpt"/>
</dbReference>
<dbReference type="Proteomes" id="UP000199513">
    <property type="component" value="Unassembled WGS sequence"/>
</dbReference>
<dbReference type="SMART" id="SM00028">
    <property type="entry name" value="TPR"/>
    <property type="match status" value="3"/>
</dbReference>
<evidence type="ECO:0008006" key="4">
    <source>
        <dbReference type="Google" id="ProtNLM"/>
    </source>
</evidence>
<feature type="transmembrane region" description="Helical" evidence="1">
    <location>
        <begin position="183"/>
        <end position="205"/>
    </location>
</feature>
<keyword evidence="1" id="KW-1133">Transmembrane helix</keyword>
<feature type="transmembrane region" description="Helical" evidence="1">
    <location>
        <begin position="21"/>
        <end position="43"/>
    </location>
</feature>
<protein>
    <recommendedName>
        <fullName evidence="4">Tetratricopeptide repeat-containing protein</fullName>
    </recommendedName>
</protein>
<feature type="transmembrane region" description="Helical" evidence="1">
    <location>
        <begin position="153"/>
        <end position="171"/>
    </location>
</feature>
<feature type="transmembrane region" description="Helical" evidence="1">
    <location>
        <begin position="398"/>
        <end position="421"/>
    </location>
</feature>
<dbReference type="AlphaFoldDB" id="A0A1I2D7L7"/>
<keyword evidence="3" id="KW-1185">Reference proteome</keyword>
<name>A0A1I2D7L7_9BACT</name>
<keyword evidence="1" id="KW-0812">Transmembrane</keyword>
<dbReference type="Gene3D" id="1.25.40.10">
    <property type="entry name" value="Tetratricopeptide repeat domain"/>
    <property type="match status" value="1"/>
</dbReference>
<organism evidence="2 3">
    <name type="scientific">Thermoflexibacter ruber</name>
    <dbReference type="NCBI Taxonomy" id="1003"/>
    <lineage>
        <taxon>Bacteria</taxon>
        <taxon>Pseudomonadati</taxon>
        <taxon>Bacteroidota</taxon>
        <taxon>Cytophagia</taxon>
        <taxon>Cytophagales</taxon>
        <taxon>Thermoflexibacteraceae</taxon>
        <taxon>Thermoflexibacter</taxon>
    </lineage>
</organism>
<dbReference type="EMBL" id="FONY01000006">
    <property type="protein sequence ID" value="SFE76526.1"/>
    <property type="molecule type" value="Genomic_DNA"/>
</dbReference>
<feature type="transmembrane region" description="Helical" evidence="1">
    <location>
        <begin position="357"/>
        <end position="377"/>
    </location>
</feature>